<feature type="binding site" evidence="2">
    <location>
        <position position="260"/>
    </location>
    <ligand>
        <name>Zn(2+)</name>
        <dbReference type="ChEBI" id="CHEBI:29105"/>
        <note>catalytic</note>
    </ligand>
</feature>
<dbReference type="PIRSF" id="PIRSF006615">
    <property type="entry name" value="Zn_crbxpep_Taq"/>
    <property type="match status" value="1"/>
</dbReference>
<dbReference type="PANTHER" id="PTHR34217:SF1">
    <property type="entry name" value="CARBOXYPEPTIDASE 1"/>
    <property type="match status" value="1"/>
</dbReference>
<evidence type="ECO:0000256" key="1">
    <source>
        <dbReference type="PIRNR" id="PIRNR006615"/>
    </source>
</evidence>
<dbReference type="OrthoDB" id="9772308at2"/>
<feature type="binding site" evidence="2">
    <location>
        <position position="299"/>
    </location>
    <ligand>
        <name>Zn(2+)</name>
        <dbReference type="ChEBI" id="CHEBI:29105"/>
        <note>catalytic</note>
    </ligand>
</feature>
<feature type="active site" description="Proton donor/acceptor" evidence="3">
    <location>
        <position position="261"/>
    </location>
</feature>
<evidence type="ECO:0000313" key="5">
    <source>
        <dbReference type="Proteomes" id="UP000239772"/>
    </source>
</evidence>
<feature type="binding site" evidence="2">
    <location>
        <position position="264"/>
    </location>
    <ligand>
        <name>Zn(2+)</name>
        <dbReference type="ChEBI" id="CHEBI:29105"/>
        <note>catalytic</note>
    </ligand>
</feature>
<dbReference type="GO" id="GO:0046872">
    <property type="term" value="F:metal ion binding"/>
    <property type="evidence" value="ECO:0007669"/>
    <property type="project" value="UniProtKB-KW"/>
</dbReference>
<dbReference type="PRINTS" id="PR00998">
    <property type="entry name" value="CRBOXYPTASET"/>
</dbReference>
<dbReference type="RefSeq" id="WP_106340071.1">
    <property type="nucleotide sequence ID" value="NZ_PVZS01000037.1"/>
</dbReference>
<comment type="cofactor">
    <cofactor evidence="2">
        <name>Zn(2+)</name>
        <dbReference type="ChEBI" id="CHEBI:29105"/>
    </cofactor>
    <text evidence="2">Binds 1 zinc ion per subunit.</text>
</comment>
<protein>
    <recommendedName>
        <fullName evidence="1">Metal-dependent carboxypeptidase</fullName>
        <ecNumber evidence="1">3.4.17.19</ecNumber>
    </recommendedName>
</protein>
<keyword evidence="5" id="KW-1185">Reference proteome</keyword>
<name>A0A2T1HME1_9HYPH</name>
<dbReference type="GO" id="GO:0006508">
    <property type="term" value="P:proteolysis"/>
    <property type="evidence" value="ECO:0007669"/>
    <property type="project" value="UniProtKB-UniRule"/>
</dbReference>
<gene>
    <name evidence="4" type="ORF">SLNSH_22125</name>
</gene>
<keyword evidence="1 4" id="KW-0121">Carboxypeptidase</keyword>
<dbReference type="InterPro" id="IPR001333">
    <property type="entry name" value="Peptidase_M32_Taq"/>
</dbReference>
<keyword evidence="2" id="KW-0862">Zinc</keyword>
<dbReference type="EC" id="3.4.17.19" evidence="1"/>
<keyword evidence="1" id="KW-0645">Protease</keyword>
<keyword evidence="1 2" id="KW-0479">Metal-binding</keyword>
<dbReference type="EMBL" id="PVZS01000037">
    <property type="protein sequence ID" value="PSC02820.1"/>
    <property type="molecule type" value="Genomic_DNA"/>
</dbReference>
<dbReference type="Pfam" id="PF02074">
    <property type="entry name" value="Peptidase_M32"/>
    <property type="match status" value="1"/>
</dbReference>
<dbReference type="AlphaFoldDB" id="A0A2T1HME1"/>
<reference evidence="5" key="1">
    <citation type="submission" date="2018-03" db="EMBL/GenBank/DDBJ databases">
        <authorList>
            <person name="Sun L."/>
            <person name="Liu H."/>
            <person name="Chen W."/>
            <person name="Huang K."/>
            <person name="Liu W."/>
            <person name="Gao X."/>
        </authorList>
    </citation>
    <scope>NUCLEOTIDE SEQUENCE [LARGE SCALE GENOMIC DNA]</scope>
    <source>
        <strain evidence="5">SH9</strain>
    </source>
</reference>
<comment type="similarity">
    <text evidence="1">Belongs to the peptidase M32 family.</text>
</comment>
<keyword evidence="1" id="KW-0378">Hydrolase</keyword>
<evidence type="ECO:0000313" key="4">
    <source>
        <dbReference type="EMBL" id="PSC02820.1"/>
    </source>
</evidence>
<organism evidence="4 5">
    <name type="scientific">Alsobacter soli</name>
    <dbReference type="NCBI Taxonomy" id="2109933"/>
    <lineage>
        <taxon>Bacteria</taxon>
        <taxon>Pseudomonadati</taxon>
        <taxon>Pseudomonadota</taxon>
        <taxon>Alphaproteobacteria</taxon>
        <taxon>Hyphomicrobiales</taxon>
        <taxon>Alsobacteraceae</taxon>
        <taxon>Alsobacter</taxon>
    </lineage>
</organism>
<dbReference type="CDD" id="cd06460">
    <property type="entry name" value="M32_Taq"/>
    <property type="match status" value="1"/>
</dbReference>
<keyword evidence="1" id="KW-0482">Metalloprotease</keyword>
<dbReference type="SUPFAM" id="SSF55486">
    <property type="entry name" value="Metalloproteases ('zincins'), catalytic domain"/>
    <property type="match status" value="1"/>
</dbReference>
<evidence type="ECO:0000256" key="3">
    <source>
        <dbReference type="PIRSR" id="PIRSR006615-2"/>
    </source>
</evidence>
<accession>A0A2T1HME1</accession>
<comment type="catalytic activity">
    <reaction evidence="1">
        <text>Release of a C-terminal amino acid with broad specificity, except for -Pro.</text>
        <dbReference type="EC" id="3.4.17.19"/>
    </reaction>
</comment>
<dbReference type="GO" id="GO:0004181">
    <property type="term" value="F:metallocarboxypeptidase activity"/>
    <property type="evidence" value="ECO:0007669"/>
    <property type="project" value="UniProtKB-UniRule"/>
</dbReference>
<dbReference type="PROSITE" id="PS52034">
    <property type="entry name" value="PEPTIDASE_M32"/>
    <property type="match status" value="1"/>
</dbReference>
<sequence>MSLTALRQRIATVSDLLCTLNLLVWDSRTMMPAGGTESRGHQIATATRLARDMIAADQTLELLDQAEQEVAGLPPDDDAHEELRQIRQAVSLHRRVPAELVERRAAIRAKANAAWAAARDANDFAAFAPWLEETVASTRDYADAIGWSEHRYDAMIGLYEPGETVATLQPLFSDLRLGIAPLLEKARERPPAELSGGPFPPSIQAETAKRFAALFGYDFGRGRLDATVHPFEISFTRSDVRITTRFNVQDLRPALFGAFHETGHGLYEQNVDPGYTRSAFATDLVGLYAVGGTSFGAHESQSRLWENHVGRSLRFWRLHFADLQAAFPDALASLTPDQFYAAVTVVRPSLIRVEADELTYDLHIMVRVELEAALMDGGLSVGDLPAAWNDAMRRHLGLTPPDDRRGVLQDIHWSSGMIGSFCTYTIGNVMAAQLFEAAMRVDGVSDGLDRGDYAPLGAWLRDRVWRHGRRRSRTEILQHATGSPLAPDAYIRRLAERYGA</sequence>
<proteinExistence type="inferred from homology"/>
<comment type="function">
    <text evidence="1">Broad specificity carboxypetidase that releases amino acids sequentially from the C-terminus, including neutral, aromatic, polar and basic residues.</text>
</comment>
<dbReference type="Proteomes" id="UP000239772">
    <property type="component" value="Unassembled WGS sequence"/>
</dbReference>
<dbReference type="Gene3D" id="1.10.1370.30">
    <property type="match status" value="1"/>
</dbReference>
<evidence type="ECO:0000256" key="2">
    <source>
        <dbReference type="PIRSR" id="PIRSR006615-1"/>
    </source>
</evidence>
<dbReference type="PANTHER" id="PTHR34217">
    <property type="entry name" value="METAL-DEPENDENT CARBOXYPEPTIDASE"/>
    <property type="match status" value="1"/>
</dbReference>
<comment type="caution">
    <text evidence="4">The sequence shown here is derived from an EMBL/GenBank/DDBJ whole genome shotgun (WGS) entry which is preliminary data.</text>
</comment>